<keyword evidence="1" id="KW-0812">Transmembrane</keyword>
<sequence>MNKKLAFRAWYYFRTGWATYFTFIFASVNTLVVTYYLAIEKIPALQVIFPTFFSYVLIVTFAGIPLLVLAGYIHFKRIPTYTSELDIGAESNQWIFKLQPGHQIKVTFPMYRMMTLMLLKISNNEKLDDEEIAEIKKIIKDLEILIAGGYIAKPKNMK</sequence>
<dbReference type="AlphaFoldDB" id="A0A3G1B521"/>
<dbReference type="Proteomes" id="UP000266745">
    <property type="component" value="Chromosome"/>
</dbReference>
<reference evidence="2 3" key="1">
    <citation type="journal article" date="2016" name="Sci. Rep.">
        <title>A novel ammonia-oxidizing archaeon from wastewater treatment plant: Its enrichment, physiological and genomic characteristics.</title>
        <authorList>
            <person name="Li Y."/>
            <person name="Ding K."/>
            <person name="Wen X."/>
            <person name="Zhang B."/>
            <person name="Shen B."/>
            <person name="Yang Y."/>
        </authorList>
    </citation>
    <scope>NUCLEOTIDE SEQUENCE [LARGE SCALE GENOMIC DNA]</scope>
    <source>
        <strain evidence="2 3">SAT1</strain>
    </source>
</reference>
<dbReference type="RefSeq" id="WP_048188979.1">
    <property type="nucleotide sequence ID" value="NZ_CP011097.1"/>
</dbReference>
<keyword evidence="1" id="KW-1133">Transmembrane helix</keyword>
<dbReference type="KEGG" id="tah:SU86_006890"/>
<dbReference type="GeneID" id="24874278"/>
<organism evidence="2 3">
    <name type="scientific">Candidatus Nitrosotenuis cloacae</name>
    <dbReference type="NCBI Taxonomy" id="1603555"/>
    <lineage>
        <taxon>Archaea</taxon>
        <taxon>Nitrososphaerota</taxon>
        <taxon>Candidatus Nitrosotenuis</taxon>
    </lineage>
</organism>
<feature type="transmembrane region" description="Helical" evidence="1">
    <location>
        <begin position="51"/>
        <end position="73"/>
    </location>
</feature>
<keyword evidence="3" id="KW-1185">Reference proteome</keyword>
<protein>
    <submittedName>
        <fullName evidence="2">Uncharacterized protein</fullName>
    </submittedName>
</protein>
<evidence type="ECO:0000313" key="2">
    <source>
        <dbReference type="EMBL" id="AJZ76698.1"/>
    </source>
</evidence>
<feature type="transmembrane region" description="Helical" evidence="1">
    <location>
        <begin position="20"/>
        <end position="39"/>
    </location>
</feature>
<accession>A0A3G1B521</accession>
<dbReference type="EMBL" id="CP011097">
    <property type="protein sequence ID" value="AJZ76698.1"/>
    <property type="molecule type" value="Genomic_DNA"/>
</dbReference>
<proteinExistence type="predicted"/>
<dbReference type="OrthoDB" id="12288at2157"/>
<name>A0A3G1B521_9ARCH</name>
<evidence type="ECO:0000256" key="1">
    <source>
        <dbReference type="SAM" id="Phobius"/>
    </source>
</evidence>
<keyword evidence="1" id="KW-0472">Membrane</keyword>
<evidence type="ECO:0000313" key="3">
    <source>
        <dbReference type="Proteomes" id="UP000266745"/>
    </source>
</evidence>
<gene>
    <name evidence="2" type="ORF">SU86_006890</name>
</gene>